<dbReference type="InterPro" id="IPR003657">
    <property type="entry name" value="WRKY_dom"/>
</dbReference>
<reference evidence="8" key="1">
    <citation type="submission" date="2022-12" db="EMBL/GenBank/DDBJ databases">
        <title>Draft genome assemblies for two species of Escallonia (Escalloniales).</title>
        <authorList>
            <person name="Chanderbali A."/>
            <person name="Dervinis C."/>
            <person name="Anghel I."/>
            <person name="Soltis D."/>
            <person name="Soltis P."/>
            <person name="Zapata F."/>
        </authorList>
    </citation>
    <scope>NUCLEOTIDE SEQUENCE</scope>
    <source>
        <strain evidence="8">UCBG64.0493</strain>
        <tissue evidence="8">Leaf</tissue>
    </source>
</reference>
<feature type="domain" description="WRKY" evidence="7">
    <location>
        <begin position="214"/>
        <end position="280"/>
    </location>
</feature>
<evidence type="ECO:0000256" key="1">
    <source>
        <dbReference type="ARBA" id="ARBA00004123"/>
    </source>
</evidence>
<evidence type="ECO:0000256" key="6">
    <source>
        <dbReference type="SAM" id="MobiDB-lite"/>
    </source>
</evidence>
<dbReference type="Pfam" id="PF03106">
    <property type="entry name" value="WRKY"/>
    <property type="match status" value="1"/>
</dbReference>
<evidence type="ECO:0000256" key="5">
    <source>
        <dbReference type="ARBA" id="ARBA00023242"/>
    </source>
</evidence>
<dbReference type="Proteomes" id="UP001188597">
    <property type="component" value="Unassembled WGS sequence"/>
</dbReference>
<dbReference type="FunFam" id="2.20.25.80:FF:000008">
    <property type="entry name" value="WRKY transcription factor 40"/>
    <property type="match status" value="1"/>
</dbReference>
<comment type="caution">
    <text evidence="8">The sequence shown here is derived from an EMBL/GenBank/DDBJ whole genome shotgun (WGS) entry which is preliminary data.</text>
</comment>
<dbReference type="GO" id="GO:0050832">
    <property type="term" value="P:defense response to fungus"/>
    <property type="evidence" value="ECO:0007669"/>
    <property type="project" value="UniProtKB-ARBA"/>
</dbReference>
<dbReference type="GO" id="GO:0005634">
    <property type="term" value="C:nucleus"/>
    <property type="evidence" value="ECO:0007669"/>
    <property type="project" value="UniProtKB-SubCell"/>
</dbReference>
<dbReference type="SUPFAM" id="SSF118290">
    <property type="entry name" value="WRKY DNA-binding domain"/>
    <property type="match status" value="1"/>
</dbReference>
<evidence type="ECO:0000313" key="8">
    <source>
        <dbReference type="EMBL" id="KAK3020877.1"/>
    </source>
</evidence>
<dbReference type="PROSITE" id="PS50811">
    <property type="entry name" value="WRKY"/>
    <property type="match status" value="1"/>
</dbReference>
<dbReference type="Gene3D" id="2.20.25.80">
    <property type="entry name" value="WRKY domain"/>
    <property type="match status" value="1"/>
</dbReference>
<sequence>MVVGGAGLWRGYGGTGAMCIYRNGWEAHMMEHYAWLARRHKQAIWYIGNGGTCSWIVTADATSQLPRMDCFIEDTPFNIDLNVNPSHRIDEYPKTELRGDFGHEGKPTVRQEPDLLIEELNRMSSENKQLTEMLAIVCENYSATRSQLAKLMQSNSESEPSSPRKRKPRGDDYFHVTGRYGNTDNCCSDEGSSKRAKETKANVSTIYLRADPSDKSLVVKDGYQWRKYGQKVTRDNPSPRAYYKCSYAPTCPVKKKVQRSVEDPSILVASYEGEHNHNNSSPAQGSFGLSQVLVPGSNSLPFCPIIGLDLVETGLRSCAKRSIAEVKVPSLQQILVEQMASTLTRNSSFTAELAAVISSKILDYDLAEK</sequence>
<protein>
    <recommendedName>
        <fullName evidence="7">WRKY domain-containing protein</fullName>
    </recommendedName>
</protein>
<dbReference type="GO" id="GO:0031347">
    <property type="term" value="P:regulation of defense response"/>
    <property type="evidence" value="ECO:0007669"/>
    <property type="project" value="UniProtKB-ARBA"/>
</dbReference>
<evidence type="ECO:0000256" key="2">
    <source>
        <dbReference type="ARBA" id="ARBA00023015"/>
    </source>
</evidence>
<keyword evidence="3" id="KW-0238">DNA-binding</keyword>
<evidence type="ECO:0000313" key="9">
    <source>
        <dbReference type="Proteomes" id="UP001188597"/>
    </source>
</evidence>
<feature type="region of interest" description="Disordered" evidence="6">
    <location>
        <begin position="150"/>
        <end position="176"/>
    </location>
</feature>
<dbReference type="GO" id="GO:0002237">
    <property type="term" value="P:response to molecule of bacterial origin"/>
    <property type="evidence" value="ECO:0007669"/>
    <property type="project" value="UniProtKB-ARBA"/>
</dbReference>
<proteinExistence type="predicted"/>
<dbReference type="SMART" id="SM00774">
    <property type="entry name" value="WRKY"/>
    <property type="match status" value="1"/>
</dbReference>
<dbReference type="GO" id="GO:0042742">
    <property type="term" value="P:defense response to bacterium"/>
    <property type="evidence" value="ECO:0007669"/>
    <property type="project" value="UniProtKB-ARBA"/>
</dbReference>
<dbReference type="PANTHER" id="PTHR31429">
    <property type="entry name" value="WRKY TRANSCRIPTION FACTOR 36-RELATED"/>
    <property type="match status" value="1"/>
</dbReference>
<dbReference type="InterPro" id="IPR044810">
    <property type="entry name" value="WRKY_plant"/>
</dbReference>
<dbReference type="GO" id="GO:0009751">
    <property type="term" value="P:response to salicylic acid"/>
    <property type="evidence" value="ECO:0007669"/>
    <property type="project" value="UniProtKB-ARBA"/>
</dbReference>
<comment type="subcellular location">
    <subcellularLocation>
        <location evidence="1">Nucleus</location>
    </subcellularLocation>
</comment>
<evidence type="ECO:0000259" key="7">
    <source>
        <dbReference type="PROSITE" id="PS50811"/>
    </source>
</evidence>
<feature type="compositionally biased region" description="Polar residues" evidence="6">
    <location>
        <begin position="150"/>
        <end position="161"/>
    </location>
</feature>
<gene>
    <name evidence="8" type="ORF">RJ639_046274</name>
</gene>
<dbReference type="EMBL" id="JAVXUP010000791">
    <property type="protein sequence ID" value="KAK3020877.1"/>
    <property type="molecule type" value="Genomic_DNA"/>
</dbReference>
<dbReference type="GO" id="GO:0003700">
    <property type="term" value="F:DNA-binding transcription factor activity"/>
    <property type="evidence" value="ECO:0007669"/>
    <property type="project" value="InterPro"/>
</dbReference>
<evidence type="ECO:0000256" key="3">
    <source>
        <dbReference type="ARBA" id="ARBA00023125"/>
    </source>
</evidence>
<dbReference type="GO" id="GO:0043565">
    <property type="term" value="F:sequence-specific DNA binding"/>
    <property type="evidence" value="ECO:0007669"/>
    <property type="project" value="InterPro"/>
</dbReference>
<name>A0AA88W4R1_9ASTE</name>
<keyword evidence="9" id="KW-1185">Reference proteome</keyword>
<dbReference type="InterPro" id="IPR036576">
    <property type="entry name" value="WRKY_dom_sf"/>
</dbReference>
<keyword evidence="5" id="KW-0539">Nucleus</keyword>
<accession>A0AA88W4R1</accession>
<evidence type="ECO:0000256" key="4">
    <source>
        <dbReference type="ARBA" id="ARBA00023163"/>
    </source>
</evidence>
<organism evidence="8 9">
    <name type="scientific">Escallonia herrerae</name>
    <dbReference type="NCBI Taxonomy" id="1293975"/>
    <lineage>
        <taxon>Eukaryota</taxon>
        <taxon>Viridiplantae</taxon>
        <taxon>Streptophyta</taxon>
        <taxon>Embryophyta</taxon>
        <taxon>Tracheophyta</taxon>
        <taxon>Spermatophyta</taxon>
        <taxon>Magnoliopsida</taxon>
        <taxon>eudicotyledons</taxon>
        <taxon>Gunneridae</taxon>
        <taxon>Pentapetalae</taxon>
        <taxon>asterids</taxon>
        <taxon>campanulids</taxon>
        <taxon>Escalloniales</taxon>
        <taxon>Escalloniaceae</taxon>
        <taxon>Escallonia</taxon>
    </lineage>
</organism>
<keyword evidence="2" id="KW-0805">Transcription regulation</keyword>
<keyword evidence="4" id="KW-0804">Transcription</keyword>
<dbReference type="AlphaFoldDB" id="A0AA88W4R1"/>
<dbReference type="PANTHER" id="PTHR31429:SF76">
    <property type="entry name" value="WRKY FAMILY TRANSCRIPTION FACTOR-RELATED"/>
    <property type="match status" value="1"/>
</dbReference>